<dbReference type="EMBL" id="JAFBCV010000004">
    <property type="protein sequence ID" value="MBM7838323.1"/>
    <property type="molecule type" value="Genomic_DNA"/>
</dbReference>
<dbReference type="RefSeq" id="WP_035420975.1">
    <property type="nucleotide sequence ID" value="NZ_JAFBCV010000004.1"/>
</dbReference>
<keyword evidence="2" id="KW-0378">Hydrolase</keyword>
<evidence type="ECO:0000256" key="2">
    <source>
        <dbReference type="ARBA" id="ARBA00022801"/>
    </source>
</evidence>
<name>A0ABS2SS30_9BACI</name>
<evidence type="ECO:0000313" key="5">
    <source>
        <dbReference type="Proteomes" id="UP001179280"/>
    </source>
</evidence>
<dbReference type="CDD" id="cd00431">
    <property type="entry name" value="cysteine_hydrolases"/>
    <property type="match status" value="1"/>
</dbReference>
<sequence>MLQEHSALLIIDMINPFSFEHGEQLYPQAEQITKKILQLKELMHKHKAPVLYINDNYGKWQSDFTQLVDDIASSDALGAPIAKQLKPLPTDYSIIKPKYSGFFDTPLHLLLEHLQIHTLFLTGIVGNMCVQFTANDAYTLEYDLCIPQDAIASFTNRDNDVALHHFEQILKANVKPTSTWLE</sequence>
<feature type="domain" description="Isochorismatase-like" evidence="3">
    <location>
        <begin position="6"/>
        <end position="169"/>
    </location>
</feature>
<proteinExistence type="inferred from homology"/>
<organism evidence="4 5">
    <name type="scientific">Shouchella xiaoxiensis</name>
    <dbReference type="NCBI Taxonomy" id="766895"/>
    <lineage>
        <taxon>Bacteria</taxon>
        <taxon>Bacillati</taxon>
        <taxon>Bacillota</taxon>
        <taxon>Bacilli</taxon>
        <taxon>Bacillales</taxon>
        <taxon>Bacillaceae</taxon>
        <taxon>Shouchella</taxon>
    </lineage>
</organism>
<dbReference type="InterPro" id="IPR050272">
    <property type="entry name" value="Isochorismatase-like_hydrls"/>
</dbReference>
<protein>
    <submittedName>
        <fullName evidence="4">Nicotinamidase-related amidase</fullName>
    </submittedName>
</protein>
<dbReference type="PANTHER" id="PTHR43540:SF6">
    <property type="entry name" value="ISOCHORISMATASE-LIKE DOMAIN-CONTAINING PROTEIN"/>
    <property type="match status" value="1"/>
</dbReference>
<comment type="similarity">
    <text evidence="1">Belongs to the isochorismatase family.</text>
</comment>
<dbReference type="InterPro" id="IPR036380">
    <property type="entry name" value="Isochorismatase-like_sf"/>
</dbReference>
<dbReference type="SUPFAM" id="SSF52499">
    <property type="entry name" value="Isochorismatase-like hydrolases"/>
    <property type="match status" value="1"/>
</dbReference>
<dbReference type="Pfam" id="PF00857">
    <property type="entry name" value="Isochorismatase"/>
    <property type="match status" value="1"/>
</dbReference>
<gene>
    <name evidence="4" type="ORF">JOC54_001579</name>
</gene>
<evidence type="ECO:0000313" key="4">
    <source>
        <dbReference type="EMBL" id="MBM7838323.1"/>
    </source>
</evidence>
<evidence type="ECO:0000259" key="3">
    <source>
        <dbReference type="Pfam" id="PF00857"/>
    </source>
</evidence>
<evidence type="ECO:0000256" key="1">
    <source>
        <dbReference type="ARBA" id="ARBA00006336"/>
    </source>
</evidence>
<dbReference type="PANTHER" id="PTHR43540">
    <property type="entry name" value="PEROXYUREIDOACRYLATE/UREIDOACRYLATE AMIDOHYDROLASE-RELATED"/>
    <property type="match status" value="1"/>
</dbReference>
<dbReference type="Gene3D" id="3.40.50.850">
    <property type="entry name" value="Isochorismatase-like"/>
    <property type="match status" value="1"/>
</dbReference>
<comment type="caution">
    <text evidence="4">The sequence shown here is derived from an EMBL/GenBank/DDBJ whole genome shotgun (WGS) entry which is preliminary data.</text>
</comment>
<reference evidence="4" key="1">
    <citation type="submission" date="2021-01" db="EMBL/GenBank/DDBJ databases">
        <title>Genomic Encyclopedia of Type Strains, Phase IV (KMG-IV): sequencing the most valuable type-strain genomes for metagenomic binning, comparative biology and taxonomic classification.</title>
        <authorList>
            <person name="Goeker M."/>
        </authorList>
    </citation>
    <scope>NUCLEOTIDE SEQUENCE</scope>
    <source>
        <strain evidence="4">DSM 21943</strain>
    </source>
</reference>
<dbReference type="Proteomes" id="UP001179280">
    <property type="component" value="Unassembled WGS sequence"/>
</dbReference>
<dbReference type="InterPro" id="IPR000868">
    <property type="entry name" value="Isochorismatase-like_dom"/>
</dbReference>
<accession>A0ABS2SS30</accession>
<keyword evidence="5" id="KW-1185">Reference proteome</keyword>